<name>A0A267M4T5_LACJH</name>
<dbReference type="PANTHER" id="PTHR10000:SF53">
    <property type="entry name" value="5-AMINO-6-(5-PHOSPHO-D-RIBITYLAMINO)URACIL PHOSPHATASE YBJI-RELATED"/>
    <property type="match status" value="1"/>
</dbReference>
<accession>A0A267M4T5</accession>
<dbReference type="NCBIfam" id="TIGR01484">
    <property type="entry name" value="HAD-SF-IIB"/>
    <property type="match status" value="1"/>
</dbReference>
<dbReference type="GO" id="GO:0016791">
    <property type="term" value="F:phosphatase activity"/>
    <property type="evidence" value="ECO:0007669"/>
    <property type="project" value="UniProtKB-ARBA"/>
</dbReference>
<comment type="caution">
    <text evidence="1">The sequence shown here is derived from an EMBL/GenBank/DDBJ whole genome shotgun (WGS) entry which is preliminary data.</text>
</comment>
<dbReference type="CDD" id="cd07518">
    <property type="entry name" value="HAD_YbiV-Like"/>
    <property type="match status" value="1"/>
</dbReference>
<dbReference type="Gene3D" id="3.30.1240.10">
    <property type="match status" value="1"/>
</dbReference>
<organism evidence="1 2">
    <name type="scientific">Lactobacillus johnsonii</name>
    <dbReference type="NCBI Taxonomy" id="33959"/>
    <lineage>
        <taxon>Bacteria</taxon>
        <taxon>Bacillati</taxon>
        <taxon>Bacillota</taxon>
        <taxon>Bacilli</taxon>
        <taxon>Lactobacillales</taxon>
        <taxon>Lactobacillaceae</taxon>
        <taxon>Lactobacillus</taxon>
    </lineage>
</organism>
<dbReference type="EMBL" id="NIBD01000038">
    <property type="protein sequence ID" value="PAB54596.1"/>
    <property type="molecule type" value="Genomic_DNA"/>
</dbReference>
<dbReference type="SFLD" id="SFLDS00003">
    <property type="entry name" value="Haloacid_Dehalogenase"/>
    <property type="match status" value="1"/>
</dbReference>
<dbReference type="InterPro" id="IPR000150">
    <property type="entry name" value="Cof"/>
</dbReference>
<keyword evidence="1" id="KW-0378">Hydrolase</keyword>
<dbReference type="InterPro" id="IPR006379">
    <property type="entry name" value="HAD-SF_hydro_IIB"/>
</dbReference>
<dbReference type="SFLD" id="SFLDG01140">
    <property type="entry name" value="C2.B:_Phosphomannomutase_and_P"/>
    <property type="match status" value="1"/>
</dbReference>
<evidence type="ECO:0000313" key="1">
    <source>
        <dbReference type="EMBL" id="PAB54596.1"/>
    </source>
</evidence>
<evidence type="ECO:0000313" key="2">
    <source>
        <dbReference type="Proteomes" id="UP000216008"/>
    </source>
</evidence>
<dbReference type="SUPFAM" id="SSF56784">
    <property type="entry name" value="HAD-like"/>
    <property type="match status" value="1"/>
</dbReference>
<dbReference type="InterPro" id="IPR023214">
    <property type="entry name" value="HAD_sf"/>
</dbReference>
<dbReference type="NCBIfam" id="TIGR00099">
    <property type="entry name" value="Cof-subfamily"/>
    <property type="match status" value="1"/>
</dbReference>
<dbReference type="Gene3D" id="3.40.50.1000">
    <property type="entry name" value="HAD superfamily/HAD-like"/>
    <property type="match status" value="1"/>
</dbReference>
<reference evidence="1 2" key="1">
    <citation type="submission" date="2017-05" db="EMBL/GenBank/DDBJ databases">
        <title>Lactobacillus johnsonii from commercial turkeys.</title>
        <authorList>
            <person name="Johnson T.J."/>
            <person name="Youmans B."/>
        </authorList>
    </citation>
    <scope>NUCLEOTIDE SEQUENCE [LARGE SCALE GENOMIC DNA]</scope>
    <source>
        <strain evidence="1 2">UMNLJ114</strain>
    </source>
</reference>
<sequence length="262" mass="29789">MTKLIAVDMDSTFLNDNKTYDKEKFTKIYQELERKNIKFTVASGNQYYQLVSFFKDFPDIIYVAENGAIVRNQKEILKLSYFSDESSKVIYNFLLKQPELEFLVSGVKSAYFPISYSVRYYDVSTHYYYHLKKINELADIKDHIVKFNISCPDDKTVYYVNFLKENLSDYCDVTSSGHGDIDIIQPGIHKAHGLQELGTLLNIPLSEMTAFGDGGNDLEMIKEVGDGVAMANADPALLQIANHTTTSNNEQGVLTYITDNIL</sequence>
<dbReference type="PROSITE" id="PS01229">
    <property type="entry name" value="COF_2"/>
    <property type="match status" value="1"/>
</dbReference>
<dbReference type="PANTHER" id="PTHR10000">
    <property type="entry name" value="PHOSPHOSERINE PHOSPHATASE"/>
    <property type="match status" value="1"/>
</dbReference>
<protein>
    <submittedName>
        <fullName evidence="1">HAD family hydrolase</fullName>
    </submittedName>
</protein>
<dbReference type="Proteomes" id="UP000216008">
    <property type="component" value="Unassembled WGS sequence"/>
</dbReference>
<dbReference type="GO" id="GO:0005829">
    <property type="term" value="C:cytosol"/>
    <property type="evidence" value="ECO:0007669"/>
    <property type="project" value="TreeGrafter"/>
</dbReference>
<proteinExistence type="predicted"/>
<dbReference type="Pfam" id="PF08282">
    <property type="entry name" value="Hydrolase_3"/>
    <property type="match status" value="1"/>
</dbReference>
<dbReference type="RefSeq" id="WP_095182978.1">
    <property type="nucleotide sequence ID" value="NZ_NIBD01000038.1"/>
</dbReference>
<dbReference type="AlphaFoldDB" id="A0A267M4T5"/>
<dbReference type="GO" id="GO:0000287">
    <property type="term" value="F:magnesium ion binding"/>
    <property type="evidence" value="ECO:0007669"/>
    <property type="project" value="TreeGrafter"/>
</dbReference>
<dbReference type="InterPro" id="IPR036412">
    <property type="entry name" value="HAD-like_sf"/>
</dbReference>
<gene>
    <name evidence="1" type="ORF">A3Q24_07500</name>
</gene>